<protein>
    <recommendedName>
        <fullName evidence="3">60S ribosomal subunit assembly/export protein LOC1</fullName>
    </recommendedName>
    <alternativeName>
        <fullName evidence="4">60S ribosomal subunit assembly/export protein loc1</fullName>
    </alternativeName>
</protein>
<gene>
    <name evidence="11" type="ORF">RNJ44_02439</name>
</gene>
<keyword evidence="6" id="KW-0690">Ribosome biogenesis</keyword>
<dbReference type="EMBL" id="JBEVYD010000013">
    <property type="protein sequence ID" value="KAL3228494.1"/>
    <property type="molecule type" value="Genomic_DNA"/>
</dbReference>
<accession>A0ABR4NLQ0</accession>
<evidence type="ECO:0000256" key="1">
    <source>
        <dbReference type="ARBA" id="ARBA00004604"/>
    </source>
</evidence>
<evidence type="ECO:0000256" key="8">
    <source>
        <dbReference type="ARBA" id="ARBA00023054"/>
    </source>
</evidence>
<evidence type="ECO:0000313" key="12">
    <source>
        <dbReference type="Proteomes" id="UP001623330"/>
    </source>
</evidence>
<comment type="caution">
    <text evidence="11">The sequence shown here is derived from an EMBL/GenBank/DDBJ whole genome shotgun (WGS) entry which is preliminary data.</text>
</comment>
<keyword evidence="12" id="KW-1185">Reference proteome</keyword>
<feature type="region of interest" description="Disordered" evidence="10">
    <location>
        <begin position="1"/>
        <end position="73"/>
    </location>
</feature>
<evidence type="ECO:0000256" key="10">
    <source>
        <dbReference type="SAM" id="MobiDB-lite"/>
    </source>
</evidence>
<keyword evidence="5" id="KW-0813">Transport</keyword>
<reference evidence="11 12" key="1">
    <citation type="submission" date="2024-05" db="EMBL/GenBank/DDBJ databases">
        <title>Long read based assembly of the Candida bracarensis genome reveals expanded adhesin content.</title>
        <authorList>
            <person name="Marcet-Houben M."/>
            <person name="Ksiezopolska E."/>
            <person name="Gabaldon T."/>
        </authorList>
    </citation>
    <scope>NUCLEOTIDE SEQUENCE [LARGE SCALE GENOMIC DNA]</scope>
    <source>
        <strain evidence="11 12">CBM6</strain>
    </source>
</reference>
<evidence type="ECO:0000256" key="2">
    <source>
        <dbReference type="ARBA" id="ARBA00008132"/>
    </source>
</evidence>
<evidence type="ECO:0000256" key="7">
    <source>
        <dbReference type="ARBA" id="ARBA00022816"/>
    </source>
</evidence>
<dbReference type="InterPro" id="IPR037650">
    <property type="entry name" value="Loc1"/>
</dbReference>
<evidence type="ECO:0000256" key="3">
    <source>
        <dbReference type="ARBA" id="ARBA00019670"/>
    </source>
</evidence>
<keyword evidence="7" id="KW-0509">mRNA transport</keyword>
<feature type="compositionally biased region" description="Basic residues" evidence="10">
    <location>
        <begin position="1"/>
        <end position="12"/>
    </location>
</feature>
<name>A0ABR4NLQ0_9SACH</name>
<dbReference type="Proteomes" id="UP001623330">
    <property type="component" value="Unassembled WGS sequence"/>
</dbReference>
<comment type="similarity">
    <text evidence="2">Belongs to the LOC1 family.</text>
</comment>
<evidence type="ECO:0000313" key="11">
    <source>
        <dbReference type="EMBL" id="KAL3228494.1"/>
    </source>
</evidence>
<dbReference type="PANTHER" id="PTHR28028:SF1">
    <property type="entry name" value="60S RIBOSOMAL SUBUNIT ASSEMBLY_EXPORT PROTEIN LOC1"/>
    <property type="match status" value="1"/>
</dbReference>
<dbReference type="PANTHER" id="PTHR28028">
    <property type="entry name" value="60S RIBOSOMAL SUBUNIT ASSEMBLY/EXPORT PROTEIN LOC1"/>
    <property type="match status" value="1"/>
</dbReference>
<feature type="region of interest" description="Disordered" evidence="10">
    <location>
        <begin position="154"/>
        <end position="204"/>
    </location>
</feature>
<keyword evidence="8" id="KW-0175">Coiled coil</keyword>
<feature type="compositionally biased region" description="Basic and acidic residues" evidence="10">
    <location>
        <begin position="154"/>
        <end position="164"/>
    </location>
</feature>
<evidence type="ECO:0000256" key="4">
    <source>
        <dbReference type="ARBA" id="ARBA00020853"/>
    </source>
</evidence>
<feature type="compositionally biased region" description="Polar residues" evidence="10">
    <location>
        <begin position="23"/>
        <end position="32"/>
    </location>
</feature>
<organism evidence="11 12">
    <name type="scientific">Nakaseomyces bracarensis</name>
    <dbReference type="NCBI Taxonomy" id="273131"/>
    <lineage>
        <taxon>Eukaryota</taxon>
        <taxon>Fungi</taxon>
        <taxon>Dikarya</taxon>
        <taxon>Ascomycota</taxon>
        <taxon>Saccharomycotina</taxon>
        <taxon>Saccharomycetes</taxon>
        <taxon>Saccharomycetales</taxon>
        <taxon>Saccharomycetaceae</taxon>
        <taxon>Nakaseomyces</taxon>
    </lineage>
</organism>
<proteinExistence type="inferred from homology"/>
<keyword evidence="9" id="KW-0539">Nucleus</keyword>
<comment type="subcellular location">
    <subcellularLocation>
        <location evidence="1">Nucleus</location>
        <location evidence="1">Nucleolus</location>
    </subcellularLocation>
</comment>
<evidence type="ECO:0000256" key="5">
    <source>
        <dbReference type="ARBA" id="ARBA00022448"/>
    </source>
</evidence>
<evidence type="ECO:0000256" key="9">
    <source>
        <dbReference type="ARBA" id="ARBA00023242"/>
    </source>
</evidence>
<evidence type="ECO:0000256" key="6">
    <source>
        <dbReference type="ARBA" id="ARBA00022517"/>
    </source>
</evidence>
<feature type="compositionally biased region" description="Basic residues" evidence="10">
    <location>
        <begin position="195"/>
        <end position="204"/>
    </location>
</feature>
<feature type="compositionally biased region" description="Basic residues" evidence="10">
    <location>
        <begin position="165"/>
        <end position="177"/>
    </location>
</feature>
<sequence>MVVKKNGAKKPSMRREVTPEVFQDSQARNQLANVPHMTEKSAQRKASKLQVKKDNEKARLYGKKKKSTTYSEKDLGIPSLNKAINPGVKIKRGKKGKKFIDDHDNLTLLRLIKTIGDKYDDITESKLEKDRRLEEIRELKRQEIERKEAEKLNKLEEKKGEIRKKSSVARSLRRKTKRDMEKEAQHASNESEPAKKKKKSVSFA</sequence>